<proteinExistence type="predicted"/>
<comment type="catalytic activity">
    <reaction evidence="1">
        <text>AMP + H2O = D-ribose 5-phosphate + adenine</text>
        <dbReference type="Rhea" id="RHEA:20129"/>
        <dbReference type="ChEBI" id="CHEBI:15377"/>
        <dbReference type="ChEBI" id="CHEBI:16708"/>
        <dbReference type="ChEBI" id="CHEBI:78346"/>
        <dbReference type="ChEBI" id="CHEBI:456215"/>
        <dbReference type="EC" id="3.2.2.4"/>
    </reaction>
</comment>
<evidence type="ECO:0000256" key="2">
    <source>
        <dbReference type="ARBA" id="ARBA00011985"/>
    </source>
</evidence>
<dbReference type="GO" id="GO:0008714">
    <property type="term" value="F:AMP nucleosidase activity"/>
    <property type="evidence" value="ECO:0007669"/>
    <property type="project" value="UniProtKB-EC"/>
</dbReference>
<dbReference type="OrthoDB" id="9801098at2"/>
<protein>
    <recommendedName>
        <fullName evidence="3">AMP nucleosidase</fullName>
        <ecNumber evidence="2">3.2.2.4</ecNumber>
    </recommendedName>
    <alternativeName>
        <fullName evidence="3">AMP nucleosidase</fullName>
    </alternativeName>
</protein>
<dbReference type="PANTHER" id="PTHR43393">
    <property type="entry name" value="CYTOKININ RIBOSIDE 5'-MONOPHOSPHATE PHOSPHORIBOHYDROLASE"/>
    <property type="match status" value="1"/>
</dbReference>
<dbReference type="SUPFAM" id="SSF102405">
    <property type="entry name" value="MCP/YpsA-like"/>
    <property type="match status" value="1"/>
</dbReference>
<dbReference type="RefSeq" id="WP_145186243.1">
    <property type="nucleotide sequence ID" value="NZ_CP036266.1"/>
</dbReference>
<evidence type="ECO:0000313" key="5">
    <source>
        <dbReference type="Proteomes" id="UP000320421"/>
    </source>
</evidence>
<evidence type="ECO:0000313" key="4">
    <source>
        <dbReference type="EMBL" id="QDT21631.1"/>
    </source>
</evidence>
<dbReference type="Gene3D" id="3.40.50.450">
    <property type="match status" value="1"/>
</dbReference>
<dbReference type="Pfam" id="PF03641">
    <property type="entry name" value="Lysine_decarbox"/>
    <property type="match status" value="1"/>
</dbReference>
<dbReference type="PANTHER" id="PTHR43393:SF2">
    <property type="entry name" value="CYTOKININ RIBOSIDE 5'-MONOPHOSPHATE PHOSPHORIBOHYDROLASE"/>
    <property type="match status" value="1"/>
</dbReference>
<organism evidence="4 5">
    <name type="scientific">Gimesia chilikensis</name>
    <dbReference type="NCBI Taxonomy" id="2605989"/>
    <lineage>
        <taxon>Bacteria</taxon>
        <taxon>Pseudomonadati</taxon>
        <taxon>Planctomycetota</taxon>
        <taxon>Planctomycetia</taxon>
        <taxon>Planctomycetales</taxon>
        <taxon>Planctomycetaceae</taxon>
        <taxon>Gimesia</taxon>
    </lineage>
</organism>
<dbReference type="EC" id="3.2.2.4" evidence="2"/>
<dbReference type="GO" id="GO:0005829">
    <property type="term" value="C:cytosol"/>
    <property type="evidence" value="ECO:0007669"/>
    <property type="project" value="TreeGrafter"/>
</dbReference>
<dbReference type="InterPro" id="IPR031100">
    <property type="entry name" value="LOG_fam"/>
</dbReference>
<dbReference type="InterPro" id="IPR052341">
    <property type="entry name" value="LOG_family_nucleotidases"/>
</dbReference>
<evidence type="ECO:0000256" key="3">
    <source>
        <dbReference type="ARBA" id="ARBA00031983"/>
    </source>
</evidence>
<keyword evidence="5" id="KW-1185">Reference proteome</keyword>
<accession>A0A517PQI3</accession>
<evidence type="ECO:0000256" key="1">
    <source>
        <dbReference type="ARBA" id="ARBA00000274"/>
    </source>
</evidence>
<dbReference type="EMBL" id="CP036266">
    <property type="protein sequence ID" value="QDT21631.1"/>
    <property type="molecule type" value="Genomic_DNA"/>
</dbReference>
<sequence>MSRKYRKTRPRVSESDVLPTEHCTELYPHESIIASIKDTADKLKQDQATRGDLKILDRALKELRYAFKVFTPYRKQRKVTVFGSARTLPDDPAYQQALHFGRRMAEEKWMTVTGAGPGIMEAAHVGAGTDMSMGVNIMLPFEQEPNYVIHKDEKLVNLNYFFTRKLLFVKEVHAIVCCAGGFGTQDEAFETLTLVQTGKRDPMPIVLLEAPGGTYWSDWKTYIENNLLKHELISPEDLSLFHITDDIEDAVDEIIGFYSVYNSMRYVNGRLVLRLHVEPSNEFVEQLNIEFKDILESGIITKVDAHDLEMDDEHLVDLPRISLLFNRKNLGRLRQMIDRINSELAPAPGEEEEEEE</sequence>
<name>A0A517PQI3_9PLAN</name>
<dbReference type="Proteomes" id="UP000320421">
    <property type="component" value="Chromosome"/>
</dbReference>
<gene>
    <name evidence="4" type="ORF">HG66A1_34340</name>
</gene>
<reference evidence="4 5" key="1">
    <citation type="submission" date="2019-02" db="EMBL/GenBank/DDBJ databases">
        <title>Deep-cultivation of Planctomycetes and their phenomic and genomic characterization uncovers novel biology.</title>
        <authorList>
            <person name="Wiegand S."/>
            <person name="Jogler M."/>
            <person name="Boedeker C."/>
            <person name="Pinto D."/>
            <person name="Vollmers J."/>
            <person name="Rivas-Marin E."/>
            <person name="Kohn T."/>
            <person name="Peeters S.H."/>
            <person name="Heuer A."/>
            <person name="Rast P."/>
            <person name="Oberbeckmann S."/>
            <person name="Bunk B."/>
            <person name="Jeske O."/>
            <person name="Meyerdierks A."/>
            <person name="Storesund J.E."/>
            <person name="Kallscheuer N."/>
            <person name="Luecker S."/>
            <person name="Lage O.M."/>
            <person name="Pohl T."/>
            <person name="Merkel B.J."/>
            <person name="Hornburger P."/>
            <person name="Mueller R.-W."/>
            <person name="Bruemmer F."/>
            <person name="Labrenz M."/>
            <person name="Spormann A.M."/>
            <person name="Op den Camp H."/>
            <person name="Overmann J."/>
            <person name="Amann R."/>
            <person name="Jetten M.S.M."/>
            <person name="Mascher T."/>
            <person name="Medema M.H."/>
            <person name="Devos D.P."/>
            <person name="Kaster A.-K."/>
            <person name="Ovreas L."/>
            <person name="Rohde M."/>
            <person name="Galperin M.Y."/>
            <person name="Jogler C."/>
        </authorList>
    </citation>
    <scope>NUCLEOTIDE SEQUENCE [LARGE SCALE GENOMIC DNA]</scope>
    <source>
        <strain evidence="4 5">HG66A1</strain>
    </source>
</reference>
<dbReference type="AlphaFoldDB" id="A0A517PQI3"/>